<sequence>MLRTIQWTPRLFHTPSYRTMSTLAAQPCRTQCDRIEEGHVLIDSVGATRHITLNRPKAINAIDINMVETYFPFLQAWEKSDEAKLYFLKGVGRGLSSGGDVKAAIGFIQQKDPVIRDILQEQFRMFHFIATLKKPLISLIDGITMGAGAGLSINGAFRIATERSMFAMPETAIGLFPDVSANFYLPRLDGYIGTYLAMTGHTIKGHDVLYSGIATHFVPSDQLPALTEQLQRLDTFDAKAVNESINAFAQAFPLGNNQHHTLRGTIRKTIDSCFRHDTAEEVVEALARDGSAFAMEARATILKRSPTSVKVALENARRGLHMGIKDVLEMEYDLWLKFIEGHDFVEGVTSHVVHKRQPNWQPSTLEQVNKADLLKFYYGEPSEPRLKLVHDASYMTNPNQHHCLPLEKDVLATMTQNPMWTLQQLTDHYQDRQPTKLGVQEKIQEIWQSQS</sequence>
<comment type="catalytic activity">
    <reaction evidence="1">
        <text>3-hydroxy-2-methylpropanoyl-CoA + H2O = 3-hydroxy-2-methylpropanoate + CoA + H(+)</text>
        <dbReference type="Rhea" id="RHEA:20888"/>
        <dbReference type="ChEBI" id="CHEBI:11805"/>
        <dbReference type="ChEBI" id="CHEBI:15377"/>
        <dbReference type="ChEBI" id="CHEBI:15378"/>
        <dbReference type="ChEBI" id="CHEBI:57287"/>
        <dbReference type="ChEBI" id="CHEBI:57340"/>
        <dbReference type="EC" id="3.1.2.4"/>
    </reaction>
</comment>
<evidence type="ECO:0000256" key="3">
    <source>
        <dbReference type="ARBA" id="ARBA00022801"/>
    </source>
</evidence>
<evidence type="ECO:0000313" key="5">
    <source>
        <dbReference type="EMBL" id="ORX47463.1"/>
    </source>
</evidence>
<dbReference type="GO" id="GO:0006574">
    <property type="term" value="P:L-valine catabolic process"/>
    <property type="evidence" value="ECO:0007669"/>
    <property type="project" value="TreeGrafter"/>
</dbReference>
<organism evidence="5 6">
    <name type="scientific">Hesseltinella vesiculosa</name>
    <dbReference type="NCBI Taxonomy" id="101127"/>
    <lineage>
        <taxon>Eukaryota</taxon>
        <taxon>Fungi</taxon>
        <taxon>Fungi incertae sedis</taxon>
        <taxon>Mucoromycota</taxon>
        <taxon>Mucoromycotina</taxon>
        <taxon>Mucoromycetes</taxon>
        <taxon>Mucorales</taxon>
        <taxon>Cunninghamellaceae</taxon>
        <taxon>Hesseltinella</taxon>
    </lineage>
</organism>
<dbReference type="NCBIfam" id="NF004127">
    <property type="entry name" value="PRK05617.1"/>
    <property type="match status" value="1"/>
</dbReference>
<dbReference type="CDD" id="cd06558">
    <property type="entry name" value="crotonase-like"/>
    <property type="match status" value="1"/>
</dbReference>
<accession>A0A1X2G864</accession>
<dbReference type="EMBL" id="MCGT01000033">
    <property type="protein sequence ID" value="ORX47463.1"/>
    <property type="molecule type" value="Genomic_DNA"/>
</dbReference>
<dbReference type="InterPro" id="IPR029045">
    <property type="entry name" value="ClpP/crotonase-like_dom_sf"/>
</dbReference>
<name>A0A1X2G864_9FUNG</name>
<feature type="domain" description="Enoyl-CoA hydratase/isomerase" evidence="4">
    <location>
        <begin position="49"/>
        <end position="374"/>
    </location>
</feature>
<proteinExistence type="predicted"/>
<dbReference type="GO" id="GO:0005739">
    <property type="term" value="C:mitochondrion"/>
    <property type="evidence" value="ECO:0007669"/>
    <property type="project" value="TreeGrafter"/>
</dbReference>
<comment type="caution">
    <text evidence="5">The sequence shown here is derived from an EMBL/GenBank/DDBJ whole genome shotgun (WGS) entry which is preliminary data.</text>
</comment>
<keyword evidence="6" id="KW-1185">Reference proteome</keyword>
<reference evidence="5 6" key="1">
    <citation type="submission" date="2016-07" db="EMBL/GenBank/DDBJ databases">
        <title>Pervasive Adenine N6-methylation of Active Genes in Fungi.</title>
        <authorList>
            <consortium name="DOE Joint Genome Institute"/>
            <person name="Mondo S.J."/>
            <person name="Dannebaum R.O."/>
            <person name="Kuo R.C."/>
            <person name="Labutti K."/>
            <person name="Haridas S."/>
            <person name="Kuo A."/>
            <person name="Salamov A."/>
            <person name="Ahrendt S.R."/>
            <person name="Lipzen A."/>
            <person name="Sullivan W."/>
            <person name="Andreopoulos W.B."/>
            <person name="Clum A."/>
            <person name="Lindquist E."/>
            <person name="Daum C."/>
            <person name="Ramamoorthy G.K."/>
            <person name="Gryganskyi A."/>
            <person name="Culley D."/>
            <person name="Magnuson J.K."/>
            <person name="James T.Y."/>
            <person name="O'Malley M.A."/>
            <person name="Stajich J.E."/>
            <person name="Spatafora J.W."/>
            <person name="Visel A."/>
            <person name="Grigoriev I.V."/>
        </authorList>
    </citation>
    <scope>NUCLEOTIDE SEQUENCE [LARGE SCALE GENOMIC DNA]</scope>
    <source>
        <strain evidence="5 6">NRRL 3301</strain>
    </source>
</reference>
<keyword evidence="3" id="KW-0378">Hydrolase</keyword>
<evidence type="ECO:0000259" key="4">
    <source>
        <dbReference type="Pfam" id="PF16113"/>
    </source>
</evidence>
<dbReference type="InterPro" id="IPR045004">
    <property type="entry name" value="ECH_dom"/>
</dbReference>
<evidence type="ECO:0000256" key="1">
    <source>
        <dbReference type="ARBA" id="ARBA00001709"/>
    </source>
</evidence>
<evidence type="ECO:0000313" key="6">
    <source>
        <dbReference type="Proteomes" id="UP000242146"/>
    </source>
</evidence>
<gene>
    <name evidence="5" type="ORF">DM01DRAFT_1339096</name>
</gene>
<dbReference type="PANTHER" id="PTHR43176">
    <property type="entry name" value="3-HYDROXYISOBUTYRYL-COA HYDROLASE-RELATED"/>
    <property type="match status" value="1"/>
</dbReference>
<dbReference type="GO" id="GO:0003860">
    <property type="term" value="F:3-hydroxyisobutyryl-CoA hydrolase activity"/>
    <property type="evidence" value="ECO:0007669"/>
    <property type="project" value="UniProtKB-EC"/>
</dbReference>
<dbReference type="Proteomes" id="UP000242146">
    <property type="component" value="Unassembled WGS sequence"/>
</dbReference>
<dbReference type="Pfam" id="PF16113">
    <property type="entry name" value="ECH_2"/>
    <property type="match status" value="1"/>
</dbReference>
<dbReference type="InterPro" id="IPR032259">
    <property type="entry name" value="HIBYL-CoA-H"/>
</dbReference>
<dbReference type="PANTHER" id="PTHR43176:SF3">
    <property type="entry name" value="3-HYDROXYISOBUTYRYL-COA HYDROLASE, MITOCHONDRIAL"/>
    <property type="match status" value="1"/>
</dbReference>
<protein>
    <recommendedName>
        <fullName evidence="2">3-hydroxyisobutyryl-CoA hydrolase</fullName>
        <ecNumber evidence="2">3.1.2.4</ecNumber>
    </recommendedName>
</protein>
<dbReference type="Gene3D" id="3.90.226.10">
    <property type="entry name" value="2-enoyl-CoA Hydratase, Chain A, domain 1"/>
    <property type="match status" value="1"/>
</dbReference>
<dbReference type="EC" id="3.1.2.4" evidence="2"/>
<dbReference type="OrthoDB" id="1737613at2759"/>
<dbReference type="SUPFAM" id="SSF52096">
    <property type="entry name" value="ClpP/crotonase"/>
    <property type="match status" value="1"/>
</dbReference>
<evidence type="ECO:0000256" key="2">
    <source>
        <dbReference type="ARBA" id="ARBA00011915"/>
    </source>
</evidence>
<dbReference type="AlphaFoldDB" id="A0A1X2G864"/>
<dbReference type="STRING" id="101127.A0A1X2G864"/>